<reference evidence="2 3" key="1">
    <citation type="submission" date="2014-07" db="EMBL/GenBank/DDBJ databases">
        <authorList>
            <person name="Wibberg Daniel"/>
        </authorList>
    </citation>
    <scope>NUCLEOTIDE SEQUENCE [LARGE SCALE GENOMIC DNA]</scope>
</reference>
<keyword evidence="3" id="KW-1185">Reference proteome</keyword>
<evidence type="ECO:0008006" key="4">
    <source>
        <dbReference type="Google" id="ProtNLM"/>
    </source>
</evidence>
<accession>A0A090ISG9</accession>
<dbReference type="PANTHER" id="PTHR11358">
    <property type="entry name" value="ARGINASE/AGMATINASE"/>
    <property type="match status" value="1"/>
</dbReference>
<sequence length="265" mass="31187">MEDSGKITFLNFDNSLTEQTFLQKFPHHWVDCSNIPHTNGFCEQDALDEIRNRLIKQNVHSFVLIGNGNYHYVTYLLMERIKKPFSLVLFDHHDDMMDQGEGLISCGSWVAYALKNNPFLQKVCIIGVNDHNISPIPLEHFGDHVKIKWITKKILQQVPLYEIAQDVRTFLDNETNLYISIDKDVLYKKEAFTNWDQGNMSLVQLLYLLEDFAQHYEIVGMDICGEYLLDYRNEYHSISWEYVKMNELVNRVIIEFILELELKTL</sequence>
<name>A0A090ISG9_9BACI</name>
<dbReference type="GO" id="GO:0008783">
    <property type="term" value="F:agmatinase activity"/>
    <property type="evidence" value="ECO:0007669"/>
    <property type="project" value="TreeGrafter"/>
</dbReference>
<proteinExistence type="inferred from homology"/>
<gene>
    <name evidence="2" type="ORF">BT1A1_0781</name>
</gene>
<dbReference type="GO" id="GO:0046872">
    <property type="term" value="F:metal ion binding"/>
    <property type="evidence" value="ECO:0007669"/>
    <property type="project" value="InterPro"/>
</dbReference>
<dbReference type="PROSITE" id="PS51409">
    <property type="entry name" value="ARGINASE_2"/>
    <property type="match status" value="1"/>
</dbReference>
<dbReference type="Pfam" id="PF00491">
    <property type="entry name" value="Arginase"/>
    <property type="match status" value="1"/>
</dbReference>
<evidence type="ECO:0000256" key="1">
    <source>
        <dbReference type="PROSITE-ProRule" id="PRU00742"/>
    </source>
</evidence>
<protein>
    <recommendedName>
        <fullName evidence="4">Arginase</fullName>
    </recommendedName>
</protein>
<evidence type="ECO:0000313" key="2">
    <source>
        <dbReference type="EMBL" id="CEE00632.1"/>
    </source>
</evidence>
<dbReference type="GO" id="GO:0033389">
    <property type="term" value="P:putrescine biosynthetic process from arginine, via agmatine"/>
    <property type="evidence" value="ECO:0007669"/>
    <property type="project" value="TreeGrafter"/>
</dbReference>
<evidence type="ECO:0000313" key="3">
    <source>
        <dbReference type="Proteomes" id="UP000040576"/>
    </source>
</evidence>
<dbReference type="InterPro" id="IPR006035">
    <property type="entry name" value="Ureohydrolase"/>
</dbReference>
<dbReference type="Gene3D" id="3.40.800.10">
    <property type="entry name" value="Ureohydrolase domain"/>
    <property type="match status" value="1"/>
</dbReference>
<dbReference type="AlphaFoldDB" id="A0A090ISG9"/>
<dbReference type="EMBL" id="CCRF01000028">
    <property type="protein sequence ID" value="CEE00632.1"/>
    <property type="molecule type" value="Genomic_DNA"/>
</dbReference>
<dbReference type="RefSeq" id="WP_034768321.1">
    <property type="nucleotide sequence ID" value="NZ_CCRF01000028.1"/>
</dbReference>
<dbReference type="PANTHER" id="PTHR11358:SF41">
    <property type="entry name" value="ARGINASE"/>
    <property type="match status" value="1"/>
</dbReference>
<organism evidence="2 3">
    <name type="scientific">Caldibacillus thermoamylovorans</name>
    <dbReference type="NCBI Taxonomy" id="35841"/>
    <lineage>
        <taxon>Bacteria</taxon>
        <taxon>Bacillati</taxon>
        <taxon>Bacillota</taxon>
        <taxon>Bacilli</taxon>
        <taxon>Bacillales</taxon>
        <taxon>Bacillaceae</taxon>
        <taxon>Caldibacillus</taxon>
    </lineage>
</organism>
<dbReference type="InterPro" id="IPR023696">
    <property type="entry name" value="Ureohydrolase_dom_sf"/>
</dbReference>
<dbReference type="SUPFAM" id="SSF52768">
    <property type="entry name" value="Arginase/deacetylase"/>
    <property type="match status" value="1"/>
</dbReference>
<dbReference type="Proteomes" id="UP000040576">
    <property type="component" value="Unassembled WGS sequence"/>
</dbReference>
<comment type="similarity">
    <text evidence="1">Belongs to the arginase family.</text>
</comment>